<sequence>MKRKRKNMAKRETAKTNNDESYYKNFVIPCVIFFVGYYFSAHNGICYSDFTFVVVILFIVVFVVGIKCLIKSKINSYAIGWWTFCVSLASFFILNVIYTEKEENEINKYIQSVAGGSKYNPIN</sequence>
<dbReference type="RefSeq" id="WP_118119933.1">
    <property type="nucleotide sequence ID" value="NZ_WDED01000022.1"/>
</dbReference>
<protein>
    <submittedName>
        <fullName evidence="2">Uncharacterized protein</fullName>
    </submittedName>
</protein>
<reference evidence="2 3" key="1">
    <citation type="journal article" date="2019" name="Nat. Med.">
        <title>A library of human gut bacterial isolates paired with longitudinal multiomics data enables mechanistic microbiome research.</title>
        <authorList>
            <person name="Poyet M."/>
            <person name="Groussin M."/>
            <person name="Gibbons S.M."/>
            <person name="Avila-Pacheco J."/>
            <person name="Jiang X."/>
            <person name="Kearney S.M."/>
            <person name="Perrotta A.R."/>
            <person name="Berdy B."/>
            <person name="Zhao S."/>
            <person name="Lieberman T.D."/>
            <person name="Swanson P.K."/>
            <person name="Smith M."/>
            <person name="Roesemann S."/>
            <person name="Alexander J.E."/>
            <person name="Rich S.A."/>
            <person name="Livny J."/>
            <person name="Vlamakis H."/>
            <person name="Clish C."/>
            <person name="Bullock K."/>
            <person name="Deik A."/>
            <person name="Scott J."/>
            <person name="Pierce K.A."/>
            <person name="Xavier R.J."/>
            <person name="Alm E.J."/>
        </authorList>
    </citation>
    <scope>NUCLEOTIDE SEQUENCE [LARGE SCALE GENOMIC DNA]</scope>
    <source>
        <strain evidence="2 3">BIOML-A58</strain>
    </source>
</reference>
<organism evidence="2 3">
    <name type="scientific">Bacteroides xylanisolvens</name>
    <dbReference type="NCBI Taxonomy" id="371601"/>
    <lineage>
        <taxon>Bacteria</taxon>
        <taxon>Pseudomonadati</taxon>
        <taxon>Bacteroidota</taxon>
        <taxon>Bacteroidia</taxon>
        <taxon>Bacteroidales</taxon>
        <taxon>Bacteroidaceae</taxon>
        <taxon>Bacteroides</taxon>
    </lineage>
</organism>
<keyword evidence="1" id="KW-1133">Transmembrane helix</keyword>
<dbReference type="EMBL" id="WDED01000022">
    <property type="protein sequence ID" value="KAB6146687.1"/>
    <property type="molecule type" value="Genomic_DNA"/>
</dbReference>
<comment type="caution">
    <text evidence="2">The sequence shown here is derived from an EMBL/GenBank/DDBJ whole genome shotgun (WGS) entry which is preliminary data.</text>
</comment>
<evidence type="ECO:0000313" key="3">
    <source>
        <dbReference type="Proteomes" id="UP000434604"/>
    </source>
</evidence>
<feature type="transmembrane region" description="Helical" evidence="1">
    <location>
        <begin position="51"/>
        <end position="70"/>
    </location>
</feature>
<feature type="transmembrane region" description="Helical" evidence="1">
    <location>
        <begin position="21"/>
        <end position="39"/>
    </location>
</feature>
<proteinExistence type="predicted"/>
<keyword evidence="1" id="KW-0472">Membrane</keyword>
<dbReference type="AlphaFoldDB" id="A0A7J5PVJ6"/>
<keyword evidence="1" id="KW-0812">Transmembrane</keyword>
<accession>A0A7J5PVJ6</accession>
<name>A0A7J5PVJ6_9BACE</name>
<evidence type="ECO:0000313" key="2">
    <source>
        <dbReference type="EMBL" id="KAB6146687.1"/>
    </source>
</evidence>
<gene>
    <name evidence="2" type="ORF">GA398_14905</name>
</gene>
<feature type="transmembrane region" description="Helical" evidence="1">
    <location>
        <begin position="77"/>
        <end position="98"/>
    </location>
</feature>
<dbReference type="Proteomes" id="UP000434604">
    <property type="component" value="Unassembled WGS sequence"/>
</dbReference>
<evidence type="ECO:0000256" key="1">
    <source>
        <dbReference type="SAM" id="Phobius"/>
    </source>
</evidence>